<accession>A0ABR4CRW6</accession>
<keyword evidence="2" id="KW-1185">Reference proteome</keyword>
<reference evidence="1 2" key="1">
    <citation type="journal article" date="2024" name="Commun. Biol.">
        <title>Comparative genomic analysis of thermophilic fungi reveals convergent evolutionary adaptations and gene losses.</title>
        <authorList>
            <person name="Steindorff A.S."/>
            <person name="Aguilar-Pontes M.V."/>
            <person name="Robinson A.J."/>
            <person name="Andreopoulos B."/>
            <person name="LaButti K."/>
            <person name="Kuo A."/>
            <person name="Mondo S."/>
            <person name="Riley R."/>
            <person name="Otillar R."/>
            <person name="Haridas S."/>
            <person name="Lipzen A."/>
            <person name="Grimwood J."/>
            <person name="Schmutz J."/>
            <person name="Clum A."/>
            <person name="Reid I.D."/>
            <person name="Moisan M.C."/>
            <person name="Butler G."/>
            <person name="Nguyen T.T.M."/>
            <person name="Dewar K."/>
            <person name="Conant G."/>
            <person name="Drula E."/>
            <person name="Henrissat B."/>
            <person name="Hansel C."/>
            <person name="Singer S."/>
            <person name="Hutchinson M.I."/>
            <person name="de Vries R.P."/>
            <person name="Natvig D.O."/>
            <person name="Powell A.J."/>
            <person name="Tsang A."/>
            <person name="Grigoriev I.V."/>
        </authorList>
    </citation>
    <scope>NUCLEOTIDE SEQUENCE [LARGE SCALE GENOMIC DNA]</scope>
    <source>
        <strain evidence="1 2">CBS 494.80</strain>
    </source>
</reference>
<comment type="caution">
    <text evidence="1">The sequence shown here is derived from an EMBL/GenBank/DDBJ whole genome shotgun (WGS) entry which is preliminary data.</text>
</comment>
<organism evidence="1 2">
    <name type="scientific">Oculimacula yallundae</name>
    <dbReference type="NCBI Taxonomy" id="86028"/>
    <lineage>
        <taxon>Eukaryota</taxon>
        <taxon>Fungi</taxon>
        <taxon>Dikarya</taxon>
        <taxon>Ascomycota</taxon>
        <taxon>Pezizomycotina</taxon>
        <taxon>Leotiomycetes</taxon>
        <taxon>Helotiales</taxon>
        <taxon>Ploettnerulaceae</taxon>
        <taxon>Oculimacula</taxon>
    </lineage>
</organism>
<evidence type="ECO:0000313" key="1">
    <source>
        <dbReference type="EMBL" id="KAL2072705.1"/>
    </source>
</evidence>
<evidence type="ECO:0000313" key="2">
    <source>
        <dbReference type="Proteomes" id="UP001595075"/>
    </source>
</evidence>
<name>A0ABR4CRW6_9HELO</name>
<proteinExistence type="predicted"/>
<gene>
    <name evidence="1" type="ORF">VTL71DRAFT_12048</name>
</gene>
<dbReference type="Proteomes" id="UP001595075">
    <property type="component" value="Unassembled WGS sequence"/>
</dbReference>
<protein>
    <submittedName>
        <fullName evidence="1">Uncharacterized protein</fullName>
    </submittedName>
</protein>
<sequence>MEVGCDWTAFPRPGWHLGPAQVKLGQEHTSGVDVIAGSWRLDTRNTLAAAAAARVNETGAPPVLHLHLHLVVSKLSCILDCILVLVEGPSPRADSQYSLQYSASDQKSLRAIMAVSVTLWWHHQRDKSSN</sequence>
<dbReference type="EMBL" id="JAZHXI010000004">
    <property type="protein sequence ID" value="KAL2072705.1"/>
    <property type="molecule type" value="Genomic_DNA"/>
</dbReference>